<dbReference type="Proteomes" id="UP000594464">
    <property type="component" value="Chromosome"/>
</dbReference>
<name>A0A7T0C4I7_9BACT</name>
<accession>A0A7T0C4I7</accession>
<dbReference type="Pfam" id="PF01243">
    <property type="entry name" value="PNPOx_N"/>
    <property type="match status" value="1"/>
</dbReference>
<gene>
    <name evidence="2" type="ORF">G3M78_13605</name>
</gene>
<dbReference type="PANTHER" id="PTHR42815:SF2">
    <property type="entry name" value="FAD-BINDING, PUTATIVE (AFU_ORTHOLOGUE AFUA_6G07600)-RELATED"/>
    <property type="match status" value="1"/>
</dbReference>
<dbReference type="InterPro" id="IPR011576">
    <property type="entry name" value="Pyridox_Oxase_N"/>
</dbReference>
<reference evidence="3" key="1">
    <citation type="submission" date="2020-02" db="EMBL/GenBank/DDBJ databases">
        <title>Genomic and physiological characterization of two novel Nitrospinaceae genera.</title>
        <authorList>
            <person name="Mueller A.J."/>
            <person name="Jung M.-Y."/>
            <person name="Strachan C.R."/>
            <person name="Herbold C.W."/>
            <person name="Kirkegaard R.H."/>
            <person name="Daims H."/>
        </authorList>
    </citation>
    <scope>NUCLEOTIDE SEQUENCE [LARGE SCALE GENOMIC DNA]</scope>
</reference>
<dbReference type="KEGG" id="nva:G3M78_13605"/>
<organism evidence="2 3">
    <name type="scientific">Candidatus Nitrohelix vancouverensis</name>
    <dbReference type="NCBI Taxonomy" id="2705534"/>
    <lineage>
        <taxon>Bacteria</taxon>
        <taxon>Pseudomonadati</taxon>
        <taxon>Nitrospinota/Tectimicrobiota group</taxon>
        <taxon>Nitrospinota</taxon>
        <taxon>Nitrospinia</taxon>
        <taxon>Nitrospinales</taxon>
        <taxon>Nitrospinaceae</taxon>
        <taxon>Candidatus Nitrohelix</taxon>
    </lineage>
</organism>
<evidence type="ECO:0000313" key="3">
    <source>
        <dbReference type="Proteomes" id="UP000594464"/>
    </source>
</evidence>
<dbReference type="AlphaFoldDB" id="A0A7T0C4I7"/>
<dbReference type="InterPro" id="IPR012349">
    <property type="entry name" value="Split_barrel_FMN-bd"/>
</dbReference>
<sequence>MTAFGSKGEKKLQKEFGCERNATSFYKNQMRDILNPAMQEFIAERDLVFIATSDAGGECDCSFRGGPRGFVRILNDRTLAYPEYRGNGVLASLGNISENPHIGLIFIDFEENSIGLHVNGKARIVKNDELELEKETRILLEQEKYKEGGKPPECWVWIEIEEAYIHCSKHIPRFQNMGKQIHWGTDQESHKRGDFFKAPET</sequence>
<proteinExistence type="predicted"/>
<protein>
    <submittedName>
        <fullName evidence="2">Pyridoxamine 5-phosphate oxidase</fullName>
    </submittedName>
</protein>
<feature type="domain" description="Pyridoxamine 5'-phosphate oxidase N-terminal" evidence="1">
    <location>
        <begin position="35"/>
        <end position="167"/>
    </location>
</feature>
<dbReference type="SUPFAM" id="SSF50475">
    <property type="entry name" value="FMN-binding split barrel"/>
    <property type="match status" value="1"/>
</dbReference>
<evidence type="ECO:0000259" key="1">
    <source>
        <dbReference type="Pfam" id="PF01243"/>
    </source>
</evidence>
<evidence type="ECO:0000313" key="2">
    <source>
        <dbReference type="EMBL" id="QPJ66374.1"/>
    </source>
</evidence>
<dbReference type="Gene3D" id="2.30.110.10">
    <property type="entry name" value="Electron Transport, Fmn-binding Protein, Chain A"/>
    <property type="match status" value="1"/>
</dbReference>
<dbReference type="PANTHER" id="PTHR42815">
    <property type="entry name" value="FAD-BINDING, PUTATIVE (AFU_ORTHOLOGUE AFUA_6G07600)-RELATED"/>
    <property type="match status" value="1"/>
</dbReference>
<dbReference type="EMBL" id="CP048620">
    <property type="protein sequence ID" value="QPJ66374.1"/>
    <property type="molecule type" value="Genomic_DNA"/>
</dbReference>